<evidence type="ECO:0000256" key="2">
    <source>
        <dbReference type="ARBA" id="ARBA00022679"/>
    </source>
</evidence>
<dbReference type="PANTHER" id="PTHR11712">
    <property type="entry name" value="POLYKETIDE SYNTHASE-RELATED"/>
    <property type="match status" value="1"/>
</dbReference>
<dbReference type="SUPFAM" id="SSF54637">
    <property type="entry name" value="Thioesterase/thiol ester dehydrase-isomerase"/>
    <property type="match status" value="1"/>
</dbReference>
<evidence type="ECO:0000313" key="6">
    <source>
        <dbReference type="Proteomes" id="UP000290637"/>
    </source>
</evidence>
<evidence type="ECO:0000259" key="4">
    <source>
        <dbReference type="PROSITE" id="PS52004"/>
    </source>
</evidence>
<dbReference type="InterPro" id="IPR014030">
    <property type="entry name" value="Ketoacyl_synth_N"/>
</dbReference>
<accession>A0A4P6L8T8</accession>
<dbReference type="SUPFAM" id="SSF53901">
    <property type="entry name" value="Thiolase-like"/>
    <property type="match status" value="2"/>
</dbReference>
<dbReference type="Gene3D" id="3.10.129.10">
    <property type="entry name" value="Hotdog Thioesterase"/>
    <property type="match status" value="1"/>
</dbReference>
<dbReference type="Pfam" id="PF22817">
    <property type="entry name" value="ApeP-like"/>
    <property type="match status" value="1"/>
</dbReference>
<dbReference type="Pfam" id="PF00109">
    <property type="entry name" value="ketoacyl-synt"/>
    <property type="match status" value="1"/>
</dbReference>
<evidence type="ECO:0000256" key="1">
    <source>
        <dbReference type="ARBA" id="ARBA00008467"/>
    </source>
</evidence>
<feature type="domain" description="Ketosynthase family 3 (KS3)" evidence="4">
    <location>
        <begin position="1"/>
        <end position="391"/>
    </location>
</feature>
<dbReference type="CDD" id="cd00834">
    <property type="entry name" value="KAS_I_II"/>
    <property type="match status" value="1"/>
</dbReference>
<dbReference type="InterPro" id="IPR029069">
    <property type="entry name" value="HotDog_dom_sf"/>
</dbReference>
<dbReference type="InterPro" id="IPR000794">
    <property type="entry name" value="Beta-ketoacyl_synthase"/>
</dbReference>
<dbReference type="Pfam" id="PF02801">
    <property type="entry name" value="Ketoacyl-synt_C"/>
    <property type="match status" value="1"/>
</dbReference>
<gene>
    <name evidence="5" type="ORF">EWM63_20325</name>
</gene>
<comment type="similarity">
    <text evidence="1 3">Belongs to the thiolase-like superfamily. Beta-ketoacyl-ACP synthases family.</text>
</comment>
<dbReference type="SMART" id="SM00825">
    <property type="entry name" value="PKS_KS"/>
    <property type="match status" value="1"/>
</dbReference>
<protein>
    <submittedName>
        <fullName evidence="5">Beta-ketoacyl-ACP synthase</fullName>
    </submittedName>
</protein>
<dbReference type="AlphaFoldDB" id="A0A4P6L8T8"/>
<dbReference type="GO" id="GO:0004315">
    <property type="term" value="F:3-oxoacyl-[acyl-carrier-protein] synthase activity"/>
    <property type="evidence" value="ECO:0007669"/>
    <property type="project" value="TreeGrafter"/>
</dbReference>
<dbReference type="OrthoDB" id="9808669at2"/>
<keyword evidence="6" id="KW-1185">Reference proteome</keyword>
<dbReference type="InterPro" id="IPR014031">
    <property type="entry name" value="Ketoacyl_synth_C"/>
</dbReference>
<dbReference type="EMBL" id="CP035913">
    <property type="protein sequence ID" value="QBE67402.1"/>
    <property type="molecule type" value="Genomic_DNA"/>
</dbReference>
<dbReference type="NCBIfam" id="NF006618">
    <property type="entry name" value="PRK09185.1"/>
    <property type="match status" value="1"/>
</dbReference>
<dbReference type="Gene3D" id="3.40.47.10">
    <property type="match status" value="2"/>
</dbReference>
<dbReference type="Proteomes" id="UP000290637">
    <property type="component" value="Chromosome"/>
</dbReference>
<dbReference type="GO" id="GO:0005829">
    <property type="term" value="C:cytosol"/>
    <property type="evidence" value="ECO:0007669"/>
    <property type="project" value="TreeGrafter"/>
</dbReference>
<dbReference type="PROSITE" id="PS52004">
    <property type="entry name" value="KS3_2"/>
    <property type="match status" value="1"/>
</dbReference>
<dbReference type="InterPro" id="IPR020841">
    <property type="entry name" value="PKS_Beta-ketoAc_synthase_dom"/>
</dbReference>
<sequence length="546" mass="56177">MNVYLNECGIVCALGSGLEAVRANLFAGRSGVLPTADCSPGRELPLGQVHAALPAIDHLPLAWRSRNNALALAALAQIRPAVDAAIARFGADRVGVIVGTSTSGIAETEKALMHRAKHAELAPGFHYGQQEMGSPAAMLAGELKIGGPAYVHSSACSSSAKSMASAARLIRMGLCDAVVTGGVDSLCAFTVAGFSALESVSTARCNPMSAHRNGINIGEGAALFLLTREPAAVRLAGWGESSDGHHMSAPDPTGAGARIAMLDALRRAGLQPADIDYVNMHGTATQQNDAMESKVIADLFGCEMPVSSTKPFTGHTLGAAAAIEAALCWIALQPDNEQGALPPHLWDGAPDPALPALNLVPAGATLGRPLRSVMSNSFAFGGSNAVLVLARGETGAAIPPVADILPHAGQMVLLDRVVSVGDDDLCAEVTIRPDSMFCDGTAVGAWVGIEYMAQAIAAHAGWLARRRGDPVKVGFLLGSRKYEAGIPAFTVGSVLHVHAHRALQGDNGLGAFECRIDTGGSTVATATVTVYQPDNVNEFLSGGTAV</sequence>
<dbReference type="GO" id="GO:0006633">
    <property type="term" value="P:fatty acid biosynthetic process"/>
    <property type="evidence" value="ECO:0007669"/>
    <property type="project" value="TreeGrafter"/>
</dbReference>
<dbReference type="CDD" id="cd01289">
    <property type="entry name" value="FabA_like"/>
    <property type="match status" value="1"/>
</dbReference>
<dbReference type="KEGG" id="plue:EWM63_20325"/>
<organism evidence="5 6">
    <name type="scientific">Pseudoduganella lutea</name>
    <dbReference type="NCBI Taxonomy" id="321985"/>
    <lineage>
        <taxon>Bacteria</taxon>
        <taxon>Pseudomonadati</taxon>
        <taxon>Pseudomonadota</taxon>
        <taxon>Betaproteobacteria</taxon>
        <taxon>Burkholderiales</taxon>
        <taxon>Oxalobacteraceae</taxon>
        <taxon>Telluria group</taxon>
        <taxon>Pseudoduganella</taxon>
    </lineage>
</organism>
<reference evidence="5 6" key="1">
    <citation type="submission" date="2019-02" db="EMBL/GenBank/DDBJ databases">
        <title>Draft Genome Sequences of Six Type Strains of the Genus Massilia.</title>
        <authorList>
            <person name="Miess H."/>
            <person name="Frediansyhah A."/>
            <person name="Gross H."/>
        </authorList>
    </citation>
    <scope>NUCLEOTIDE SEQUENCE [LARGE SCALE GENOMIC DNA]</scope>
    <source>
        <strain evidence="5 6">DSM 17473</strain>
    </source>
</reference>
<evidence type="ECO:0000256" key="3">
    <source>
        <dbReference type="RuleBase" id="RU003694"/>
    </source>
</evidence>
<proteinExistence type="inferred from homology"/>
<name>A0A4P6L8T8_9BURK</name>
<evidence type="ECO:0000313" key="5">
    <source>
        <dbReference type="EMBL" id="QBE67402.1"/>
    </source>
</evidence>
<dbReference type="PANTHER" id="PTHR11712:SF320">
    <property type="entry name" value="BETA-KETOACYL SYNTHASE"/>
    <property type="match status" value="1"/>
</dbReference>
<dbReference type="InterPro" id="IPR016039">
    <property type="entry name" value="Thiolase-like"/>
</dbReference>
<dbReference type="InterPro" id="IPR016776">
    <property type="entry name" value="ApeP-like_dehydratase"/>
</dbReference>
<keyword evidence="2 3" id="KW-0808">Transferase</keyword>